<protein>
    <submittedName>
        <fullName evidence="1">Uncharacterized protein</fullName>
    </submittedName>
</protein>
<dbReference type="PANTHER" id="PTHR30146:SF109">
    <property type="entry name" value="HTH-TYPE TRANSCRIPTIONAL REGULATOR GALS"/>
    <property type="match status" value="1"/>
</dbReference>
<dbReference type="PANTHER" id="PTHR30146">
    <property type="entry name" value="LACI-RELATED TRANSCRIPTIONAL REPRESSOR"/>
    <property type="match status" value="1"/>
</dbReference>
<dbReference type="SUPFAM" id="SSF53822">
    <property type="entry name" value="Periplasmic binding protein-like I"/>
    <property type="match status" value="1"/>
</dbReference>
<dbReference type="STRING" id="1619308.B5808_02005"/>
<dbReference type="EMBL" id="CP020715">
    <property type="protein sequence ID" value="ARJ04132.1"/>
    <property type="molecule type" value="Genomic_DNA"/>
</dbReference>
<dbReference type="Proteomes" id="UP000192775">
    <property type="component" value="Chromosome"/>
</dbReference>
<evidence type="ECO:0000313" key="2">
    <source>
        <dbReference type="Proteomes" id="UP000192775"/>
    </source>
</evidence>
<dbReference type="GO" id="GO:0000976">
    <property type="term" value="F:transcription cis-regulatory region binding"/>
    <property type="evidence" value="ECO:0007669"/>
    <property type="project" value="TreeGrafter"/>
</dbReference>
<dbReference type="KEGG" id="cphy:B5808_02005"/>
<dbReference type="CDD" id="cd01392">
    <property type="entry name" value="HTH_LacI"/>
    <property type="match status" value="1"/>
</dbReference>
<gene>
    <name evidence="1" type="ORF">B5808_02005</name>
</gene>
<dbReference type="Gene3D" id="1.10.260.40">
    <property type="entry name" value="lambda repressor-like DNA-binding domains"/>
    <property type="match status" value="1"/>
</dbReference>
<dbReference type="GO" id="GO:0003700">
    <property type="term" value="F:DNA-binding transcription factor activity"/>
    <property type="evidence" value="ECO:0007669"/>
    <property type="project" value="TreeGrafter"/>
</dbReference>
<dbReference type="PROSITE" id="PS00356">
    <property type="entry name" value="HTH_LACI_1"/>
    <property type="match status" value="1"/>
</dbReference>
<dbReference type="PROSITE" id="PS50932">
    <property type="entry name" value="HTH_LACI_2"/>
    <property type="match status" value="1"/>
</dbReference>
<dbReference type="InterPro" id="IPR001761">
    <property type="entry name" value="Peripla_BP/Lac1_sug-bd_dom"/>
</dbReference>
<name>A0A1X9LHX8_9MICO</name>
<evidence type="ECO:0000313" key="1">
    <source>
        <dbReference type="EMBL" id="ARJ04132.1"/>
    </source>
</evidence>
<sequence>MERKAVSLRDVAAVAGVSVSTVSKVLRGQGKASDATRKRILAAAERLDFQPNALGQFLAQGRSATIGILAENAPGTFTMPVLTGATTAFGERDLSVLVYDSHLDRTVVAATVRKLKARKVDGLLVIGDGSGSDMHSVSEGFSVPVVYAYGISDDAHDPSFMHDGFLAGRLAGEHLLGLGRTRIAHITAAPSDLSAKARADGLRAALDEAGLPLVLGQPLSGDWTREWGIRAARRLLESGERFDAVFCGNDTIAAAVQDVLRESGRRVPEDVAIVGMDNITGLSGQHDGLLTTIDPNLTELGAVAARYLADAIEGGEYEGGVHTIPCTLIPGESTGALPRSAGSVAA</sequence>
<dbReference type="Pfam" id="PF00532">
    <property type="entry name" value="Peripla_BP_1"/>
    <property type="match status" value="1"/>
</dbReference>
<dbReference type="SMART" id="SM00354">
    <property type="entry name" value="HTH_LACI"/>
    <property type="match status" value="1"/>
</dbReference>
<dbReference type="InterPro" id="IPR010982">
    <property type="entry name" value="Lambda_DNA-bd_dom_sf"/>
</dbReference>
<organism evidence="1 2">
    <name type="scientific">Cnuibacter physcomitrellae</name>
    <dbReference type="NCBI Taxonomy" id="1619308"/>
    <lineage>
        <taxon>Bacteria</taxon>
        <taxon>Bacillati</taxon>
        <taxon>Actinomycetota</taxon>
        <taxon>Actinomycetes</taxon>
        <taxon>Micrococcales</taxon>
        <taxon>Microbacteriaceae</taxon>
        <taxon>Cnuibacter</taxon>
    </lineage>
</organism>
<dbReference type="CDD" id="cd06288">
    <property type="entry name" value="PBP1_sucrose_transcription_regulator"/>
    <property type="match status" value="1"/>
</dbReference>
<reference evidence="1 2" key="1">
    <citation type="submission" date="2017-04" db="EMBL/GenBank/DDBJ databases">
        <authorList>
            <person name="Afonso C.L."/>
            <person name="Miller P.J."/>
            <person name="Scott M.A."/>
            <person name="Spackman E."/>
            <person name="Goraichik I."/>
            <person name="Dimitrov K.M."/>
            <person name="Suarez D.L."/>
            <person name="Swayne D.E."/>
        </authorList>
    </citation>
    <scope>NUCLEOTIDE SEQUENCE [LARGE SCALE GENOMIC DNA]</scope>
    <source>
        <strain evidence="2">XA(T)</strain>
    </source>
</reference>
<dbReference type="Pfam" id="PF00356">
    <property type="entry name" value="LacI"/>
    <property type="match status" value="1"/>
</dbReference>
<keyword evidence="2" id="KW-1185">Reference proteome</keyword>
<dbReference type="SUPFAM" id="SSF47413">
    <property type="entry name" value="lambda repressor-like DNA-binding domains"/>
    <property type="match status" value="1"/>
</dbReference>
<dbReference type="InterPro" id="IPR000843">
    <property type="entry name" value="HTH_LacI"/>
</dbReference>
<dbReference type="Gene3D" id="3.40.50.2300">
    <property type="match status" value="2"/>
</dbReference>
<dbReference type="InterPro" id="IPR028082">
    <property type="entry name" value="Peripla_BP_I"/>
</dbReference>
<dbReference type="AlphaFoldDB" id="A0A1X9LHX8"/>
<proteinExistence type="predicted"/>
<dbReference type="RefSeq" id="WP_085017975.1">
    <property type="nucleotide sequence ID" value="NZ_BMHD01000001.1"/>
</dbReference>
<accession>A0A1X9LHX8</accession>